<dbReference type="InterPro" id="IPR025110">
    <property type="entry name" value="AMP-bd_C"/>
</dbReference>
<dbReference type="PROSITE" id="PS00455">
    <property type="entry name" value="AMP_BINDING"/>
    <property type="match status" value="1"/>
</dbReference>
<evidence type="ECO:0000256" key="2">
    <source>
        <dbReference type="ARBA" id="ARBA00022598"/>
    </source>
</evidence>
<sequence length="509" mass="54500">MVNAAQPIWTNAQSQPDAVALRIDGVEWSFRDLRDASAAWGARLAGAGVAPGERVLLAAGTQAEWVFAYHGILAIGAIAVTVNPGSTRGELRYFLEDSGAVLALAGDSTQAHLEEAGEELGVPVWNLNESAAPVTESDLPRSVEPGDGACIMYTSGTTGQPKGAQLTHHGIRGSARSISEALGLTSDDHFGSALPLFHVFGQVTIIRTAYELGIPVTLMTKFDAAALLETAARHGVTLLAGVPTMWNAMSNVGPEVDSLDLSRLRLAISGGAGLPTEVASRFEERYGCEVLAGYGLTETAGVGACPPLDAPHKPQSAGIAWPGAELAILDTEHRQLPPGSIGEIAVRSDMCFKNYWNRPEATAKAWHEDWFLTGDLGRMDDEGHLWVVDRIKDLIIRGGYNVYPKELEEILYSHPDVLEAAVVGVPDERLGEEIAAVVVLREGRDFDVAGMQAWMSERVAAYKTPRIYQVVAELPRGSTGKILKREIDRSVVDAEGLRTARTSKPVPTT</sequence>
<dbReference type="InterPro" id="IPR045851">
    <property type="entry name" value="AMP-bd_C_sf"/>
</dbReference>
<evidence type="ECO:0000259" key="4">
    <source>
        <dbReference type="Pfam" id="PF13193"/>
    </source>
</evidence>
<dbReference type="Gene3D" id="3.40.50.12780">
    <property type="entry name" value="N-terminal domain of ligase-like"/>
    <property type="match status" value="1"/>
</dbReference>
<dbReference type="Proteomes" id="UP000550354">
    <property type="component" value="Unassembled WGS sequence"/>
</dbReference>
<keyword evidence="2" id="KW-0436">Ligase</keyword>
<keyword evidence="6" id="KW-1185">Reference proteome</keyword>
<feature type="domain" description="AMP-dependent synthetase/ligase" evidence="3">
    <location>
        <begin position="10"/>
        <end position="356"/>
    </location>
</feature>
<dbReference type="InterPro" id="IPR000873">
    <property type="entry name" value="AMP-dep_synth/lig_dom"/>
</dbReference>
<gene>
    <name evidence="5" type="ORF">H1W00_01440</name>
</gene>
<name>A0A838XBD0_9ACTN</name>
<dbReference type="Gene3D" id="3.30.300.30">
    <property type="match status" value="1"/>
</dbReference>
<dbReference type="Pfam" id="PF00501">
    <property type="entry name" value="AMP-binding"/>
    <property type="match status" value="1"/>
</dbReference>
<dbReference type="InterPro" id="IPR020845">
    <property type="entry name" value="AMP-binding_CS"/>
</dbReference>
<comment type="caution">
    <text evidence="5">The sequence shown here is derived from an EMBL/GenBank/DDBJ whole genome shotgun (WGS) entry which is preliminary data.</text>
</comment>
<dbReference type="InterPro" id="IPR042099">
    <property type="entry name" value="ANL_N_sf"/>
</dbReference>
<dbReference type="FunFam" id="3.30.300.30:FF:000008">
    <property type="entry name" value="2,3-dihydroxybenzoate-AMP ligase"/>
    <property type="match status" value="1"/>
</dbReference>
<dbReference type="Pfam" id="PF13193">
    <property type="entry name" value="AMP-binding_C"/>
    <property type="match status" value="1"/>
</dbReference>
<organism evidence="5 6">
    <name type="scientific">Aeromicrobium phoceense</name>
    <dbReference type="NCBI Taxonomy" id="2754045"/>
    <lineage>
        <taxon>Bacteria</taxon>
        <taxon>Bacillati</taxon>
        <taxon>Actinomycetota</taxon>
        <taxon>Actinomycetes</taxon>
        <taxon>Propionibacteriales</taxon>
        <taxon>Nocardioidaceae</taxon>
        <taxon>Aeromicrobium</taxon>
    </lineage>
</organism>
<dbReference type="PANTHER" id="PTHR43201">
    <property type="entry name" value="ACYL-COA SYNTHETASE"/>
    <property type="match status" value="1"/>
</dbReference>
<evidence type="ECO:0000259" key="3">
    <source>
        <dbReference type="Pfam" id="PF00501"/>
    </source>
</evidence>
<dbReference type="SUPFAM" id="SSF56801">
    <property type="entry name" value="Acetyl-CoA synthetase-like"/>
    <property type="match status" value="1"/>
</dbReference>
<accession>A0A838XBD0</accession>
<dbReference type="RefSeq" id="WP_181752984.1">
    <property type="nucleotide sequence ID" value="NZ_JACEOG010000001.1"/>
</dbReference>
<reference evidence="5 6" key="1">
    <citation type="submission" date="2020-07" db="EMBL/GenBank/DDBJ databases">
        <title>Draft genome and description of Aeromicrobium phoceense strain Marseille-Q0843 isolated from healthy skin swab.</title>
        <authorList>
            <person name="Boxberger M."/>
            <person name="La Scola B."/>
        </authorList>
    </citation>
    <scope>NUCLEOTIDE SEQUENCE [LARGE SCALE GENOMIC DNA]</scope>
    <source>
        <strain evidence="5 6">Marseille-Q0843</strain>
    </source>
</reference>
<dbReference type="EMBL" id="JACEOG010000001">
    <property type="protein sequence ID" value="MBA4607137.1"/>
    <property type="molecule type" value="Genomic_DNA"/>
</dbReference>
<proteinExistence type="inferred from homology"/>
<feature type="domain" description="AMP-binding enzyme C-terminal" evidence="4">
    <location>
        <begin position="406"/>
        <end position="481"/>
    </location>
</feature>
<dbReference type="PANTHER" id="PTHR43201:SF5">
    <property type="entry name" value="MEDIUM-CHAIN ACYL-COA LIGASE ACSF2, MITOCHONDRIAL"/>
    <property type="match status" value="1"/>
</dbReference>
<evidence type="ECO:0000313" key="5">
    <source>
        <dbReference type="EMBL" id="MBA4607137.1"/>
    </source>
</evidence>
<dbReference type="GO" id="GO:0006631">
    <property type="term" value="P:fatty acid metabolic process"/>
    <property type="evidence" value="ECO:0007669"/>
    <property type="project" value="TreeGrafter"/>
</dbReference>
<dbReference type="AlphaFoldDB" id="A0A838XBD0"/>
<evidence type="ECO:0000313" key="6">
    <source>
        <dbReference type="Proteomes" id="UP000550354"/>
    </source>
</evidence>
<dbReference type="GO" id="GO:0031956">
    <property type="term" value="F:medium-chain fatty acid-CoA ligase activity"/>
    <property type="evidence" value="ECO:0007669"/>
    <property type="project" value="TreeGrafter"/>
</dbReference>
<protein>
    <submittedName>
        <fullName evidence="5">AMP-binding protein</fullName>
    </submittedName>
</protein>
<evidence type="ECO:0000256" key="1">
    <source>
        <dbReference type="ARBA" id="ARBA00006432"/>
    </source>
</evidence>
<comment type="similarity">
    <text evidence="1">Belongs to the ATP-dependent AMP-binding enzyme family.</text>
</comment>